<gene>
    <name evidence="2" type="ORF">UREG_04775</name>
</gene>
<sequence length="106" mass="11541">MGRRGYMNMIALGRSPYDLPEVPSEGAIPGHSIPSNTNADGYVQQYDDRGHPINPASKTLGKQLRRAKNDILSTMGIVVSGEDGKAGTPKERKKAELLARENTYDV</sequence>
<evidence type="ECO:0000313" key="3">
    <source>
        <dbReference type="Proteomes" id="UP000002058"/>
    </source>
</evidence>
<dbReference type="Proteomes" id="UP000002058">
    <property type="component" value="Unassembled WGS sequence"/>
</dbReference>
<organism evidence="2 3">
    <name type="scientific">Uncinocarpus reesii (strain UAMH 1704)</name>
    <dbReference type="NCBI Taxonomy" id="336963"/>
    <lineage>
        <taxon>Eukaryota</taxon>
        <taxon>Fungi</taxon>
        <taxon>Dikarya</taxon>
        <taxon>Ascomycota</taxon>
        <taxon>Pezizomycotina</taxon>
        <taxon>Eurotiomycetes</taxon>
        <taxon>Eurotiomycetidae</taxon>
        <taxon>Onygenales</taxon>
        <taxon>Onygenaceae</taxon>
        <taxon>Uncinocarpus</taxon>
    </lineage>
</organism>
<evidence type="ECO:0000256" key="1">
    <source>
        <dbReference type="SAM" id="MobiDB-lite"/>
    </source>
</evidence>
<dbReference type="EMBL" id="CH476617">
    <property type="protein sequence ID" value="EEP79933.1"/>
    <property type="molecule type" value="Genomic_DNA"/>
</dbReference>
<feature type="compositionally biased region" description="Basic and acidic residues" evidence="1">
    <location>
        <begin position="82"/>
        <end position="106"/>
    </location>
</feature>
<feature type="region of interest" description="Disordered" evidence="1">
    <location>
        <begin position="21"/>
        <end position="57"/>
    </location>
</feature>
<feature type="region of interest" description="Disordered" evidence="1">
    <location>
        <begin position="80"/>
        <end position="106"/>
    </location>
</feature>
<reference evidence="3" key="1">
    <citation type="journal article" date="2009" name="Genome Res.">
        <title>Comparative genomic analyses of the human fungal pathogens Coccidioides and their relatives.</title>
        <authorList>
            <person name="Sharpton T.J."/>
            <person name="Stajich J.E."/>
            <person name="Rounsley S.D."/>
            <person name="Gardner M.J."/>
            <person name="Wortman J.R."/>
            <person name="Jordar V.S."/>
            <person name="Maiti R."/>
            <person name="Kodira C.D."/>
            <person name="Neafsey D.E."/>
            <person name="Zeng Q."/>
            <person name="Hung C.-Y."/>
            <person name="McMahan C."/>
            <person name="Muszewska A."/>
            <person name="Grynberg M."/>
            <person name="Mandel M.A."/>
            <person name="Kellner E.M."/>
            <person name="Barker B.M."/>
            <person name="Galgiani J.N."/>
            <person name="Orbach M.J."/>
            <person name="Kirkland T.N."/>
            <person name="Cole G.T."/>
            <person name="Henn M.R."/>
            <person name="Birren B.W."/>
            <person name="Taylor J.W."/>
        </authorList>
    </citation>
    <scope>NUCLEOTIDE SEQUENCE [LARGE SCALE GENOMIC DNA]</scope>
    <source>
        <strain evidence="3">UAMH 1704</strain>
    </source>
</reference>
<dbReference type="InParanoid" id="C4JUH2"/>
<accession>C4JUH2</accession>
<protein>
    <submittedName>
        <fullName evidence="2">Uncharacterized protein</fullName>
    </submittedName>
</protein>
<dbReference type="GeneID" id="8440112"/>
<keyword evidence="3" id="KW-1185">Reference proteome</keyword>
<evidence type="ECO:0000313" key="2">
    <source>
        <dbReference type="EMBL" id="EEP79933.1"/>
    </source>
</evidence>
<dbReference type="AlphaFoldDB" id="C4JUH2"/>
<dbReference type="OMA" id="GRIQNKH"/>
<proteinExistence type="predicted"/>
<name>C4JUH2_UNCRE</name>
<dbReference type="OrthoDB" id="4207726at2759"/>
<dbReference type="KEGG" id="ure:UREG_04775"/>
<dbReference type="eggNOG" id="ENOG502SQ74">
    <property type="taxonomic scope" value="Eukaryota"/>
</dbReference>
<dbReference type="RefSeq" id="XP_002584086.1">
    <property type="nucleotide sequence ID" value="XM_002584040.1"/>
</dbReference>
<dbReference type="HOGENOM" id="CLU_2225158_0_0_1"/>
<dbReference type="VEuPathDB" id="FungiDB:UREG_04775"/>